<feature type="domain" description="Phasin" evidence="1">
    <location>
        <begin position="86"/>
        <end position="184"/>
    </location>
</feature>
<gene>
    <name evidence="2" type="ORF">QOZ99_003717</name>
</gene>
<reference evidence="2 3" key="1">
    <citation type="submission" date="2023-07" db="EMBL/GenBank/DDBJ databases">
        <title>Genomic Encyclopedia of Type Strains, Phase IV (KMG-IV): sequencing the most valuable type-strain genomes for metagenomic binning, comparative biology and taxonomic classification.</title>
        <authorList>
            <person name="Goeker M."/>
        </authorList>
    </citation>
    <scope>NUCLEOTIDE SEQUENCE [LARGE SCALE GENOMIC DNA]</scope>
    <source>
        <strain evidence="2 3">DSM 15561</strain>
    </source>
</reference>
<evidence type="ECO:0000313" key="2">
    <source>
        <dbReference type="EMBL" id="MDQ0512803.1"/>
    </source>
</evidence>
<evidence type="ECO:0000259" key="1">
    <source>
        <dbReference type="Pfam" id="PF09361"/>
    </source>
</evidence>
<dbReference type="EMBL" id="JAUSVR010000016">
    <property type="protein sequence ID" value="MDQ0512803.1"/>
    <property type="molecule type" value="Genomic_DNA"/>
</dbReference>
<dbReference type="Pfam" id="PF09361">
    <property type="entry name" value="Phasin_2"/>
    <property type="match status" value="1"/>
</dbReference>
<proteinExistence type="predicted"/>
<dbReference type="Proteomes" id="UP001235094">
    <property type="component" value="Unassembled WGS sequence"/>
</dbReference>
<dbReference type="InterPro" id="IPR010234">
    <property type="entry name" value="Phasin_subfam-2"/>
</dbReference>
<comment type="caution">
    <text evidence="2">The sequence shown here is derived from an EMBL/GenBank/DDBJ whole genome shotgun (WGS) entry which is preliminary data.</text>
</comment>
<accession>A0ABU0LW30</accession>
<name>A0ABU0LW30_9HYPH</name>
<keyword evidence="3" id="KW-1185">Reference proteome</keyword>
<protein>
    <submittedName>
        <fullName evidence="2">Phasin</fullName>
    </submittedName>
</protein>
<dbReference type="InterPro" id="IPR018968">
    <property type="entry name" value="Phasin"/>
</dbReference>
<sequence>MKPRLPSRSTAAQARMLLVPSCSDPRPEEKIMVDATVTPTPKKAAKAATAAFESAMPKMDLTALEVPAVVREMAEKSVQSARDAYEKMKTSAEETTDVLEDTYTTASKGVAEYNAVALESLRTNVNAAFDYVGALFSAKSVSEAVEISTGHVRKQFDVLSAQTKELSALAQKVATETAEPIKASVEKSMKKAS</sequence>
<evidence type="ECO:0000313" key="3">
    <source>
        <dbReference type="Proteomes" id="UP001235094"/>
    </source>
</evidence>
<organism evidence="2 3">
    <name type="scientific">Ancylobacter amanitiformis</name>
    <dbReference type="NCBI Taxonomy" id="217069"/>
    <lineage>
        <taxon>Bacteria</taxon>
        <taxon>Pseudomonadati</taxon>
        <taxon>Pseudomonadota</taxon>
        <taxon>Alphaproteobacteria</taxon>
        <taxon>Hyphomicrobiales</taxon>
        <taxon>Xanthobacteraceae</taxon>
        <taxon>Ancylobacter</taxon>
    </lineage>
</organism>
<dbReference type="NCBIfam" id="TIGR01985">
    <property type="entry name" value="phasin_2"/>
    <property type="match status" value="1"/>
</dbReference>